<reference evidence="1 2" key="1">
    <citation type="submission" date="2021-08" db="EMBL/GenBank/DDBJ databases">
        <title>Comparative Genomics Analysis of the Genus Qipengyuania Reveals Extensive Genetic Diversity and Metabolic Versatility, Including the Description of Fifteen Novel Species.</title>
        <authorList>
            <person name="Liu Y."/>
        </authorList>
    </citation>
    <scope>NUCLEOTIDE SEQUENCE [LARGE SCALE GENOMIC DNA]</scope>
    <source>
        <strain evidence="1 2">1NDW3</strain>
    </source>
</reference>
<dbReference type="RefSeq" id="WP_221428418.1">
    <property type="nucleotide sequence ID" value="NZ_CP081296.1"/>
</dbReference>
<proteinExistence type="predicted"/>
<organism evidence="1 2">
    <name type="scientific">Qipengyuania xiapuensis</name>
    <dbReference type="NCBI Taxonomy" id="2867236"/>
    <lineage>
        <taxon>Bacteria</taxon>
        <taxon>Pseudomonadati</taxon>
        <taxon>Pseudomonadota</taxon>
        <taxon>Alphaproteobacteria</taxon>
        <taxon>Sphingomonadales</taxon>
        <taxon>Erythrobacteraceae</taxon>
        <taxon>Qipengyuania</taxon>
    </lineage>
</organism>
<evidence type="ECO:0008006" key="3">
    <source>
        <dbReference type="Google" id="ProtNLM"/>
    </source>
</evidence>
<evidence type="ECO:0000313" key="1">
    <source>
        <dbReference type="EMBL" id="QZD92721.1"/>
    </source>
</evidence>
<dbReference type="Proteomes" id="UP000824300">
    <property type="component" value="Chromosome"/>
</dbReference>
<accession>A0ABX8ZUL5</accession>
<gene>
    <name evidence="1" type="ORF">K3162_01330</name>
</gene>
<protein>
    <recommendedName>
        <fullName evidence="3">Phytoene synthase</fullName>
    </recommendedName>
</protein>
<dbReference type="EMBL" id="CP081296">
    <property type="protein sequence ID" value="QZD92721.1"/>
    <property type="molecule type" value="Genomic_DNA"/>
</dbReference>
<sequence>MPDRMRESMDNAANEQLGDWESLVVGNARPGLRDPLRDLLLVDRLLARIVLTANEPALAQIRLAWWREELTREREGLGAPPDPLLASLLESWPSERKVLASLADGWETLLPEDEDSAFEAGGLAAARGEAFAALAVMSGCAHAASDAARHGQAWAHAELVLIGGSKESALLSEGLRVAEELPRLPAGLRPLAMIGGLSRRSLKRGGKPLFGDRLSPLAALRLGIFGT</sequence>
<keyword evidence="2" id="KW-1185">Reference proteome</keyword>
<evidence type="ECO:0000313" key="2">
    <source>
        <dbReference type="Proteomes" id="UP000824300"/>
    </source>
</evidence>
<name>A0ABX8ZUL5_9SPHN</name>